<dbReference type="RefSeq" id="WP_013005501.1">
    <property type="nucleotide sequence ID" value="NC_013929.1"/>
</dbReference>
<keyword evidence="1" id="KW-0472">Membrane</keyword>
<gene>
    <name evidence="2" type="ordered locus">SCAB_80961</name>
</gene>
<dbReference type="Proteomes" id="UP000001444">
    <property type="component" value="Chromosome"/>
</dbReference>
<dbReference type="AlphaFoldDB" id="C9ZHL2"/>
<dbReference type="HOGENOM" id="CLU_3206048_0_0_11"/>
<organism evidence="2 3">
    <name type="scientific">Streptomyces scabiei (strain 87.22)</name>
    <dbReference type="NCBI Taxonomy" id="680198"/>
    <lineage>
        <taxon>Bacteria</taxon>
        <taxon>Bacillati</taxon>
        <taxon>Actinomycetota</taxon>
        <taxon>Actinomycetes</taxon>
        <taxon>Kitasatosporales</taxon>
        <taxon>Streptomycetaceae</taxon>
        <taxon>Streptomyces</taxon>
    </lineage>
</organism>
<dbReference type="GeneID" id="43501637"/>
<keyword evidence="3" id="KW-1185">Reference proteome</keyword>
<dbReference type="STRING" id="680198.SCAB_80961"/>
<dbReference type="KEGG" id="scb:SCAB_80961"/>
<name>C9ZHL2_STRSW</name>
<keyword evidence="1" id="KW-0812">Transmembrane</keyword>
<proteinExistence type="predicted"/>
<accession>C9ZHL2</accession>
<dbReference type="EMBL" id="FN554889">
    <property type="protein sequence ID" value="CBG75057.1"/>
    <property type="molecule type" value="Genomic_DNA"/>
</dbReference>
<reference evidence="2 3" key="1">
    <citation type="journal article" date="2010" name="Mol. Plant Microbe Interact.">
        <title>Streptomyces scabies 87-22 contains a coronafacic acid-like biosynthetic cluster that contributes to plant-microbe interactions.</title>
        <authorList>
            <person name="Bignell D.R."/>
            <person name="Seipke R.F."/>
            <person name="Huguet-Tapia J.C."/>
            <person name="Chambers A.H."/>
            <person name="Parry R.J."/>
            <person name="Loria R."/>
        </authorList>
    </citation>
    <scope>NUCLEOTIDE SEQUENCE [LARGE SCALE GENOMIC DNA]</scope>
    <source>
        <strain evidence="2 3">87.22</strain>
    </source>
</reference>
<protein>
    <submittedName>
        <fullName evidence="2">Uncharacterized protein</fullName>
    </submittedName>
</protein>
<keyword evidence="1" id="KW-1133">Transmembrane helix</keyword>
<evidence type="ECO:0000313" key="2">
    <source>
        <dbReference type="EMBL" id="CBG75057.1"/>
    </source>
</evidence>
<evidence type="ECO:0000313" key="3">
    <source>
        <dbReference type="Proteomes" id="UP000001444"/>
    </source>
</evidence>
<sequence>MIVALVGPVRTTVVVVGLLAVLAGAFLGIRRLKRRRTARTTAAAA</sequence>
<feature type="transmembrane region" description="Helical" evidence="1">
    <location>
        <begin position="12"/>
        <end position="29"/>
    </location>
</feature>
<evidence type="ECO:0000256" key="1">
    <source>
        <dbReference type="SAM" id="Phobius"/>
    </source>
</evidence>